<accession>A0ACB8VAQ4</accession>
<proteinExistence type="predicted"/>
<sequence length="126" mass="14139">ERPEPTPRTMLRVSVVPSAVCCGVLGQPMPVETTTSSCEPVVSWGWSCILWRGQCCASCRASWSVTLTICMICGHEQEHLQQHTVTSTLHHRTSQEVLSFYGHQTIYLPQAERCTAEMLTNYPQDE</sequence>
<dbReference type="Proteomes" id="UP000831701">
    <property type="component" value="Chromosome 23"/>
</dbReference>
<feature type="non-terminal residue" evidence="1">
    <location>
        <position position="1"/>
    </location>
</feature>
<dbReference type="EMBL" id="CM041553">
    <property type="protein sequence ID" value="KAI3352653.1"/>
    <property type="molecule type" value="Genomic_DNA"/>
</dbReference>
<organism evidence="1 2">
    <name type="scientific">Scortum barcoo</name>
    <name type="common">barcoo grunter</name>
    <dbReference type="NCBI Taxonomy" id="214431"/>
    <lineage>
        <taxon>Eukaryota</taxon>
        <taxon>Metazoa</taxon>
        <taxon>Chordata</taxon>
        <taxon>Craniata</taxon>
        <taxon>Vertebrata</taxon>
        <taxon>Euteleostomi</taxon>
        <taxon>Actinopterygii</taxon>
        <taxon>Neopterygii</taxon>
        <taxon>Teleostei</taxon>
        <taxon>Neoteleostei</taxon>
        <taxon>Acanthomorphata</taxon>
        <taxon>Eupercaria</taxon>
        <taxon>Centrarchiformes</taxon>
        <taxon>Terapontoidei</taxon>
        <taxon>Terapontidae</taxon>
        <taxon>Scortum</taxon>
    </lineage>
</organism>
<evidence type="ECO:0000313" key="1">
    <source>
        <dbReference type="EMBL" id="KAI3352653.1"/>
    </source>
</evidence>
<evidence type="ECO:0000313" key="2">
    <source>
        <dbReference type="Proteomes" id="UP000831701"/>
    </source>
</evidence>
<protein>
    <submittedName>
        <fullName evidence="1">Uncharacterized protein</fullName>
    </submittedName>
</protein>
<keyword evidence="2" id="KW-1185">Reference proteome</keyword>
<reference evidence="1" key="1">
    <citation type="submission" date="2022-04" db="EMBL/GenBank/DDBJ databases">
        <title>Jade perch genome.</title>
        <authorList>
            <person name="Chao B."/>
        </authorList>
    </citation>
    <scope>NUCLEOTIDE SEQUENCE</scope>
    <source>
        <strain evidence="1">CB-2022</strain>
    </source>
</reference>
<gene>
    <name evidence="1" type="ORF">L3Q82_019297</name>
</gene>
<name>A0ACB8VAQ4_9TELE</name>
<comment type="caution">
    <text evidence="1">The sequence shown here is derived from an EMBL/GenBank/DDBJ whole genome shotgun (WGS) entry which is preliminary data.</text>
</comment>